<dbReference type="InterPro" id="IPR027417">
    <property type="entry name" value="P-loop_NTPase"/>
</dbReference>
<reference evidence="5" key="1">
    <citation type="submission" date="2024-06" db="EMBL/GenBank/DDBJ databases">
        <authorList>
            <person name="Ryan C."/>
        </authorList>
    </citation>
    <scope>NUCLEOTIDE SEQUENCE [LARGE SCALE GENOMIC DNA]</scope>
</reference>
<keyword evidence="1" id="KW-0677">Repeat</keyword>
<dbReference type="SUPFAM" id="SSF52047">
    <property type="entry name" value="RNI-like"/>
    <property type="match status" value="1"/>
</dbReference>
<name>A0ABC9EZV4_9POAL</name>
<dbReference type="PANTHER" id="PTHR23155:SF1227">
    <property type="entry name" value="OS11G0462500 PROTEIN"/>
    <property type="match status" value="1"/>
</dbReference>
<dbReference type="InterPro" id="IPR044974">
    <property type="entry name" value="Disease_R_plants"/>
</dbReference>
<dbReference type="InterPro" id="IPR055414">
    <property type="entry name" value="LRR_R13L4/SHOC2-like"/>
</dbReference>
<dbReference type="EMBL" id="OZ075115">
    <property type="protein sequence ID" value="CAL5066486.1"/>
    <property type="molecule type" value="Genomic_DNA"/>
</dbReference>
<reference evidence="4 5" key="2">
    <citation type="submission" date="2024-10" db="EMBL/GenBank/DDBJ databases">
        <authorList>
            <person name="Ryan C."/>
        </authorList>
    </citation>
    <scope>NUCLEOTIDE SEQUENCE [LARGE SCALE GENOMIC DNA]</scope>
</reference>
<evidence type="ECO:0000256" key="2">
    <source>
        <dbReference type="ARBA" id="ARBA00022821"/>
    </source>
</evidence>
<evidence type="ECO:0000313" key="4">
    <source>
        <dbReference type="EMBL" id="CAL5066486.1"/>
    </source>
</evidence>
<dbReference type="GO" id="GO:0042742">
    <property type="term" value="P:defense response to bacterium"/>
    <property type="evidence" value="ECO:0007669"/>
    <property type="project" value="UniProtKB-ARBA"/>
</dbReference>
<evidence type="ECO:0000256" key="1">
    <source>
        <dbReference type="ARBA" id="ARBA00022737"/>
    </source>
</evidence>
<dbReference type="Pfam" id="PF23598">
    <property type="entry name" value="LRR_14"/>
    <property type="match status" value="3"/>
</dbReference>
<evidence type="ECO:0000313" key="5">
    <source>
        <dbReference type="Proteomes" id="UP001497457"/>
    </source>
</evidence>
<dbReference type="GO" id="GO:0009626">
    <property type="term" value="P:plant-type hypersensitive response"/>
    <property type="evidence" value="ECO:0007669"/>
    <property type="project" value="UniProtKB-ARBA"/>
</dbReference>
<dbReference type="Pfam" id="PF23559">
    <property type="entry name" value="WHD_DRP"/>
    <property type="match status" value="2"/>
</dbReference>
<dbReference type="InterPro" id="IPR002182">
    <property type="entry name" value="NB-ARC"/>
</dbReference>
<dbReference type="PANTHER" id="PTHR23155">
    <property type="entry name" value="DISEASE RESISTANCE PROTEIN RP"/>
    <property type="match status" value="1"/>
</dbReference>
<dbReference type="PRINTS" id="PR00364">
    <property type="entry name" value="DISEASERSIST"/>
</dbReference>
<dbReference type="SMART" id="SM00382">
    <property type="entry name" value="AAA"/>
    <property type="match status" value="2"/>
</dbReference>
<feature type="domain" description="AAA+ ATPase" evidence="3">
    <location>
        <begin position="192"/>
        <end position="341"/>
    </location>
</feature>
<dbReference type="Pfam" id="PF00931">
    <property type="entry name" value="NB-ARC"/>
    <property type="match status" value="2"/>
</dbReference>
<keyword evidence="5" id="KW-1185">Reference proteome</keyword>
<feature type="domain" description="AAA+ ATPase" evidence="3">
    <location>
        <begin position="1147"/>
        <end position="1271"/>
    </location>
</feature>
<dbReference type="FunFam" id="1.10.10.10:FF:000322">
    <property type="entry name" value="Probable disease resistance protein At1g63360"/>
    <property type="match status" value="1"/>
</dbReference>
<accession>A0ABC9EZV4</accession>
<keyword evidence="2" id="KW-0611">Plant defense</keyword>
<protein>
    <recommendedName>
        <fullName evidence="3">AAA+ ATPase domain-containing protein</fullName>
    </recommendedName>
</protein>
<dbReference type="InterPro" id="IPR003593">
    <property type="entry name" value="AAA+_ATPase"/>
</dbReference>
<dbReference type="SUPFAM" id="SSF52540">
    <property type="entry name" value="P-loop containing nucleoside triphosphate hydrolases"/>
    <property type="match status" value="2"/>
</dbReference>
<dbReference type="Proteomes" id="UP001497457">
    <property type="component" value="Chromosome 5rd"/>
</dbReference>
<dbReference type="SUPFAM" id="SSF52058">
    <property type="entry name" value="L domain-like"/>
    <property type="match status" value="1"/>
</dbReference>
<dbReference type="GO" id="GO:0002758">
    <property type="term" value="P:innate immune response-activating signaling pathway"/>
    <property type="evidence" value="ECO:0007669"/>
    <property type="project" value="UniProtKB-ARBA"/>
</dbReference>
<gene>
    <name evidence="4" type="ORF">URODEC1_LOCUS100466</name>
</gene>
<proteinExistence type="predicted"/>
<dbReference type="InterPro" id="IPR058922">
    <property type="entry name" value="WHD_DRP"/>
</dbReference>
<dbReference type="Gene3D" id="3.80.10.10">
    <property type="entry name" value="Ribonuclease Inhibitor"/>
    <property type="match status" value="2"/>
</dbReference>
<dbReference type="Gene3D" id="3.40.50.300">
    <property type="entry name" value="P-loop containing nucleotide triphosphate hydrolases"/>
    <property type="match status" value="2"/>
</dbReference>
<dbReference type="InterPro" id="IPR036388">
    <property type="entry name" value="WH-like_DNA-bd_sf"/>
</dbReference>
<organism evidence="4 5">
    <name type="scientific">Urochloa decumbens</name>
    <dbReference type="NCBI Taxonomy" id="240449"/>
    <lineage>
        <taxon>Eukaryota</taxon>
        <taxon>Viridiplantae</taxon>
        <taxon>Streptophyta</taxon>
        <taxon>Embryophyta</taxon>
        <taxon>Tracheophyta</taxon>
        <taxon>Spermatophyta</taxon>
        <taxon>Magnoliopsida</taxon>
        <taxon>Liliopsida</taxon>
        <taxon>Poales</taxon>
        <taxon>Poaceae</taxon>
        <taxon>PACMAD clade</taxon>
        <taxon>Panicoideae</taxon>
        <taxon>Panicodae</taxon>
        <taxon>Paniceae</taxon>
        <taxon>Melinidinae</taxon>
        <taxon>Urochloa</taxon>
    </lineage>
</organism>
<evidence type="ECO:0000259" key="3">
    <source>
        <dbReference type="SMART" id="SM00382"/>
    </source>
</evidence>
<dbReference type="InterPro" id="IPR032675">
    <property type="entry name" value="LRR_dom_sf"/>
</dbReference>
<dbReference type="Gene3D" id="1.10.10.10">
    <property type="entry name" value="Winged helix-like DNA-binding domain superfamily/Winged helix DNA-binding domain"/>
    <property type="match status" value="2"/>
</dbReference>
<sequence>MEDGGGDPKNVVRLLERSLLRSRQRAQHGELEGHRSSDLEELRTSIMDASADDYYPTLTHKFLRKELMDLSYDVEDYMEKMAQGRWWYPPLLRIRWSLTRQHEELASRLQDAKKIWESSNQQPAALVVEPMAELCPAGEQEEQRRLDSCSAVEDCVDDGHLEKSVGKLQDLKAEAMNKLASMLAFDTEHEQQLKVVPIFGPARVGKTSLARTMYRYYGGRFHRRAFLRVSRNPDTRRLLADLLSQIKGRQPERLDVYELIHKIKQLLYGKSYFVIIDDLWSTSVWDLIRQAFPEGNCSSRIIATTQIEDIALYCSGYCKDNIYDMLARHSGDHQSQQLFILTYERSKEVISLSYNKLPTHLKKCLLYLKMYPEDYVMRKDDLVKQWVAEGFVVAGTENIWKVAADCFDDLITRGMIQPLGTSYNGEVLSCTVDQMVFNLISERSEDENFVTVVNGSETNALLSHKVRRLSVNFGGSTSARIPDSFRVSQVRSLMFSGFFKCVPSIVEYSLLRVLILHIWTDQDKMTFDLTWINKLFHLRYLKIDCNMTVKLPAKIWLLQYLETLEIYARVAVVPSDIFLLKHLIYLHLPIEICLHHWTMPYVDTGVLVSSLLHTVGNINRRSTNTAQTSTNTAQRSINIAQTSTTTAGFESSLLHFILKCVIGQLHWITFRTSLCSLGNFNISTASRYSVFILQKLTNLQDLHLSCSGVPDKRLSRNMDYLASILGKFSYLKSLILDGGISSSKAILYDGLNSITLPPDCFNRLDLSPRVLILSSLGGLVGQLRNLCTLKIAVKELSSADDHILKSLCALTALSLYVRTPPEARIQFNKDEFPVLKYFKFICAAPCLEFKKEAMQMVQLVKLGFNANRIQLYDPIDAGFENLTHLQVITAKIGGSDADEASQVVAITKHVLRNAFRDHASPPVINIKLVNSSFDGDIEKSYADSMTRKGQDEHGIRENDSTEDFDKLANSRITMSLESSSQMLNRGWESWKPKDHSRLTETVRGLSYMTSKRMKREGFSVNNQIASIKLEMKLMQAVLDSSPGALPDEWVLQLQDLSYEVEDFVDIYSWLHINKSWSHLLAHIRHAVHLTEKVRSLREWQHSCASRGTAAGSDGPLPFVFYNSDDKLFGIGKQKAKLRELMPSVSEGVRVITIVGCPGVGKTALARAVYQDCSKSKLFGSFVWVTASGCNSSGDLINRFIQQLKETPSDTAADIYSGLKEVLCKSPFLVVIDDLQESKLWYDIQSVFAGNHTGSTVIITTSRQSVAATNRHGKYIYRMRGLDSKDSRKLFWTTVGSRASCTPALEYALGDTLSKCGGLPLALISAAKYLHRSGQHPLPGAQGVFTEMNRVLITQLYDSLPDNSHRMCLLSLSTFPYGHLIKRKRVIRRWIAERLAVGDGVLSAEQVADKRFDELVDRNIVEPVQICNNSKVKGFLVHGVFMDFIVDQSVSKEFATLICRDQLLTNKSGARPVRRLYVQEGTTESGRVASAIGLDRVRSLTIYNTVPFDFLDCWLLRVLDLEGCEQVDSRVLQSLCKLIFLKYLSLRGSDVDRIPSEIEKLESLETLDIRETEVKALPVQVFLLPRLAYLFGQFELPREIRDSTTRNELRAFFLEKSRLQTLSGFVMVDNNGFEPIVLHIRSLRKVTIWCKYSVTSSLSGSDNLASSLQKRFAGNNALESLSINIGDESSSNFLNFIEAPCMLSSIKLRGKLSSLPSFITSYDTTLSELQLSSTGLSFQALSQLQNLRRLLYLKLVEDREGLKGDCFIVRGDGFPSLQRLCFVTPKLPAHVEIHKGGMGCLTSLHLLCPEYAGYSKFERPDDLENRFEGRINSEKGFKGFKRLYNLREVVLHPYVAEKEMYAWTEKAKSHANRPNVRKDVII</sequence>